<evidence type="ECO:0000256" key="15">
    <source>
        <dbReference type="PIRSR" id="PIRSR601548-10"/>
    </source>
</evidence>
<dbReference type="GO" id="GO:0008237">
    <property type="term" value="F:metallopeptidase activity"/>
    <property type="evidence" value="ECO:0007669"/>
    <property type="project" value="UniProtKB-KW"/>
</dbReference>
<keyword evidence="8 18" id="KW-0862">Zinc</keyword>
<evidence type="ECO:0000256" key="7">
    <source>
        <dbReference type="ARBA" id="ARBA00022801"/>
    </source>
</evidence>
<dbReference type="PANTHER" id="PTHR10514:SF27">
    <property type="entry name" value="ANGIOTENSIN-CONVERTING ENZYME"/>
    <property type="match status" value="1"/>
</dbReference>
<evidence type="ECO:0000256" key="17">
    <source>
        <dbReference type="PIRSR" id="PIRSR601548-2"/>
    </source>
</evidence>
<evidence type="ECO:0000256" key="20">
    <source>
        <dbReference type="PIRSR" id="PIRSR601548-6"/>
    </source>
</evidence>
<organism evidence="25 26">
    <name type="scientific">Biomphalaria glabrata</name>
    <name type="common">Bloodfluke planorb</name>
    <name type="synonym">Freshwater snail</name>
    <dbReference type="NCBI Taxonomy" id="6526"/>
    <lineage>
        <taxon>Eukaryota</taxon>
        <taxon>Metazoa</taxon>
        <taxon>Spiralia</taxon>
        <taxon>Lophotrochozoa</taxon>
        <taxon>Mollusca</taxon>
        <taxon>Gastropoda</taxon>
        <taxon>Heterobranchia</taxon>
        <taxon>Euthyneura</taxon>
        <taxon>Panpulmonata</taxon>
        <taxon>Hygrophila</taxon>
        <taxon>Lymnaeoidea</taxon>
        <taxon>Planorbidae</taxon>
        <taxon>Biomphalaria</taxon>
    </lineage>
</organism>
<proteinExistence type="inferred from homology"/>
<feature type="glycosylation site" description="N-linked (GlcNAc...) asparagine; partial" evidence="15">
    <location>
        <position position="918"/>
    </location>
</feature>
<evidence type="ECO:0000256" key="1">
    <source>
        <dbReference type="ARBA" id="ARBA00001947"/>
    </source>
</evidence>
<evidence type="ECO:0000313" key="25">
    <source>
        <dbReference type="Proteomes" id="UP001165740"/>
    </source>
</evidence>
<feature type="active site" description="Proton acceptor 2" evidence="20">
    <location>
        <position position="965"/>
    </location>
</feature>
<feature type="binding site" evidence="21">
    <location>
        <position position="964"/>
    </location>
    <ligand>
        <name>Zn(2+)</name>
        <dbReference type="ChEBI" id="CHEBI:29105"/>
        <label>2</label>
        <note>catalytic</note>
    </ligand>
</feature>
<keyword evidence="5 18" id="KW-0479">Metal-binding</keyword>
<dbReference type="OrthoDB" id="10029630at2759"/>
<keyword evidence="4 23" id="KW-0645">Protease</keyword>
<dbReference type="SUPFAM" id="SSF55486">
    <property type="entry name" value="Metalloproteases ('zincins'), catalytic domain"/>
    <property type="match status" value="3"/>
</dbReference>
<dbReference type="RefSeq" id="XP_055868872.1">
    <property type="nucleotide sequence ID" value="XM_056012897.1"/>
</dbReference>
<comment type="cofactor">
    <cofactor evidence="1">
        <name>Zn(2+)</name>
        <dbReference type="ChEBI" id="CHEBI:29105"/>
    </cofactor>
</comment>
<feature type="active site" description="Proton acceptor 1" evidence="14">
    <location>
        <position position="965"/>
    </location>
</feature>
<dbReference type="GeneID" id="106055618"/>
<keyword evidence="11 15" id="KW-0325">Glycoprotein</keyword>
<protein>
    <recommendedName>
        <fullName evidence="13 23">Angiotensin-converting enzyme</fullName>
        <ecNumber evidence="23">3.4.-.-</ecNumber>
    </recommendedName>
</protein>
<evidence type="ECO:0000256" key="14">
    <source>
        <dbReference type="PIRSR" id="PIRSR601548-1"/>
    </source>
</evidence>
<dbReference type="PRINTS" id="PR00791">
    <property type="entry name" value="PEPDIPTASEA"/>
</dbReference>
<keyword evidence="10 19" id="KW-1015">Disulfide bond</keyword>
<feature type="binding site" evidence="18">
    <location>
        <position position="964"/>
    </location>
    <ligand>
        <name>Zn(2+)</name>
        <dbReference type="ChEBI" id="CHEBI:29105"/>
        <label>1</label>
        <note>catalytic</note>
    </ligand>
</feature>
<keyword evidence="9 23" id="KW-0482">Metalloprotease</keyword>
<dbReference type="OMA" id="GMPPEFW"/>
<evidence type="ECO:0000256" key="13">
    <source>
        <dbReference type="ARBA" id="ARBA00039858"/>
    </source>
</evidence>
<dbReference type="GO" id="GO:0006508">
    <property type="term" value="P:proteolysis"/>
    <property type="evidence" value="ECO:0007669"/>
    <property type="project" value="UniProtKB-KW"/>
</dbReference>
<evidence type="ECO:0000256" key="19">
    <source>
        <dbReference type="PIRSR" id="PIRSR601548-4"/>
    </source>
</evidence>
<comment type="caution">
    <text evidence="22">Lacks conserved residue(s) required for the propagation of feature annotation.</text>
</comment>
<evidence type="ECO:0000256" key="11">
    <source>
        <dbReference type="ARBA" id="ARBA00023180"/>
    </source>
</evidence>
<feature type="binding site" evidence="17">
    <location>
        <position position="805"/>
    </location>
    <ligand>
        <name>chloride</name>
        <dbReference type="ChEBI" id="CHEBI:17996"/>
        <label>1</label>
    </ligand>
</feature>
<evidence type="ECO:0000256" key="16">
    <source>
        <dbReference type="PIRSR" id="PIRSR601548-11"/>
    </source>
</evidence>
<feature type="active site" description="Proton donor 1" evidence="14">
    <location>
        <position position="1094"/>
    </location>
</feature>
<feature type="active site" description="Proton donor 2" evidence="20">
    <location>
        <position position="1094"/>
    </location>
</feature>
<dbReference type="GO" id="GO:0004180">
    <property type="term" value="F:carboxypeptidase activity"/>
    <property type="evidence" value="ECO:0007669"/>
    <property type="project" value="UniProtKB-KW"/>
</dbReference>
<feature type="active site" description="Proton donor 2" evidence="16">
    <location>
        <position position="1690"/>
    </location>
</feature>
<sequence length="1800" mass="207337">MNFRIWEIRRLSAWRLFLCVVILTRGNTATSLASDVEELLHSYNTTAVEIANHIAEAEWSASTNLSSQDYKDLLEIYVAEANFRRKMSKEATKFDDRVDTTEKEKRELLLIAKLGEEGLTDPELFQKLKLLETEWKATYTNAVECHTHGECPNLGNNSASLSESRKLLNQWAAWRDDVSPKIQAKFHDYVQLMNTAYQSAGYTDAGQGWRSNFETDTLKEEIHSIYTQVLPLYEQLHGFVGSRLKTFYGSENFPRTGHIPAHLLGKPWEQDWRSIYDKLIKSTSNKMSQITANMIKRNFTYETMFRLAEEFYSSMGLDNMTSAFWTKSLLTKPNNDNISCEATAWDFYTGSDYRIKMCTEVTLNDLLKAYQLMGTVEHFMYYQHLEFPVRRGAYPAFEEVLGGLISLSARSSDYLRNISLLDSRESEDTEIQFLLNTALEFLASIPHDYLVDLWRWSVFDGYISSSNYNNDWWQLRCRLQGISSPVSETYISSRFDPATDYNVAGNKPGSGHLINAVIIFQLHKSLCESSGHKGPLHRCNLYGRKDAGTKLKSMMQLGSLKPWQALLLNTTGDSRLSPSALLEYFQPLIDFLQTEIGNDFGWDSMCPQQDDLSESSEYATEVESVKQFLDSYEMDSLKILQEVTVADWNEETNITDYNKEILVNIGLMEAKFSQVKADEAERFNTSHLPKSLARQLKDIKDLGELAQRNETKYKKLQNIKADMESIYGTAKVCLTDSECLELTPGLDNLMATSKDYDRLLAAWVGWQDASGRKMKYLYPEYVQLLNEAYRLAGYSDAGEGWRSDYESPSFEEDVAELLSQLQPLYEQLHGYVRRHLMLQFGQDKFPSSGHIPAHLLGNMWAQNWEALRDRLLPFPDKIAPDITSELINNNYTTLGMFRTAEDFFVSLGLKPMTKYFWNKSELVRPADGRGFVCHGSAFDMKSRNDFRIKMCSVVNKDSFITAHHEMGHIQYYMQYEYQPVSFRNGANGAFHEAIGDVMALSVQTPKHLHKIGLLRNNSQDYESDINSLMEVALRKVAFFPFGYLVDNWRWSVFRGDTKPNDYNKHWWDLRCRHQGLSPPVPRLDSDFDPGAKYHVAASEDYIRYFISNILQFQIYKGACEAAGHIGPLHTCDIYGNKAAGDRLRKMLHLGSSRPWPEALKIMTGQEKIDTGPLMEYFHPLYQYLKKQNGKDYGWDPKCPQFDEDEDLDKGKDFNQSEVEVAQEFLNAFNSQSVSYKHLSAVASWNLKTNLTTYNQQVYTNISLRNKQFYRQKALEAQKFNTSNLPYDLNKQITDISTSGSEVQMNKTGQTKMLTLKSDLEKLYSTATVCLNHGKCLPLDPDITHIMAQSRNYQELLDVWSGWREATGVQMKEMYAKYVDFNNEALRLKGIENAKEDWLSVYESETFEEDVATLFAELLPLYEQLHAYVRRHLKAKYGQDKFPSSGQIPAHILGNMWGQNWENILSEVIPFPKKESANITAAMLKQNYTVEKMLKLSESFYASLGFQNMTDLFWNKSEFVKPKDGRNFTCHASAHNMHAPEDFRIKMCAEVTKDFLYTIHHEMGHVQYYMEYDHQPIIYKAGANDGFHEAIGDLMSLSVQTPEHLQKIKILDHISNDTESDINFLMAMALNRVAFLPFGYLVDKWRWSVFTGDTTPAQYNKHWWDLRCRYQGLSPPIKRQLRHFDPGAKYHVASNTPYMRYFVSFIIQFQFHKAACDISGYEGPLHRCDIYGSKPAGDKIRKMLSMGASRPWPLAMKVLTGQKKMDATPLLNYFQPLMDYLQKENGNDYGWDPHCSGAQYE</sequence>
<feature type="disulfide bond" evidence="19">
    <location>
        <begin position="733"/>
        <end position="739"/>
    </location>
</feature>
<gene>
    <name evidence="26 27 28" type="primary">LOC106055618</name>
</gene>
<evidence type="ECO:0000256" key="18">
    <source>
        <dbReference type="PIRSR" id="PIRSR601548-3"/>
    </source>
</evidence>
<dbReference type="EC" id="3.4.-.-" evidence="23"/>
<feature type="chain" id="PRO_5044702523" description="Angiotensin-converting enzyme" evidence="24">
    <location>
        <begin position="30"/>
        <end position="1800"/>
    </location>
</feature>
<evidence type="ECO:0000256" key="12">
    <source>
        <dbReference type="ARBA" id="ARBA00036868"/>
    </source>
</evidence>
<dbReference type="Pfam" id="PF01401">
    <property type="entry name" value="Peptidase_M2"/>
    <property type="match status" value="3"/>
</dbReference>
<dbReference type="PROSITE" id="PS52011">
    <property type="entry name" value="PEPTIDASE_M2"/>
    <property type="match status" value="3"/>
</dbReference>
<keyword evidence="7 23" id="KW-0378">Hydrolase</keyword>
<evidence type="ECO:0000256" key="4">
    <source>
        <dbReference type="ARBA" id="ARBA00022670"/>
    </source>
</evidence>
<evidence type="ECO:0000256" key="6">
    <source>
        <dbReference type="ARBA" id="ARBA00022729"/>
    </source>
</evidence>
<feature type="binding site" evidence="18">
    <location>
        <position position="992"/>
    </location>
    <ligand>
        <name>Zn(2+)</name>
        <dbReference type="ChEBI" id="CHEBI:29105"/>
        <label>1</label>
        <note>catalytic</note>
    </ligand>
</feature>
<evidence type="ECO:0000256" key="24">
    <source>
        <dbReference type="SAM" id="SignalP"/>
    </source>
</evidence>
<evidence type="ECO:0000256" key="2">
    <source>
        <dbReference type="ARBA" id="ARBA00008139"/>
    </source>
</evidence>
<dbReference type="RefSeq" id="XP_055868871.1">
    <property type="nucleotide sequence ID" value="XM_056012896.1"/>
</dbReference>
<evidence type="ECO:0000256" key="21">
    <source>
        <dbReference type="PIRSR" id="PIRSR601548-8"/>
    </source>
</evidence>
<evidence type="ECO:0000256" key="22">
    <source>
        <dbReference type="PROSITE-ProRule" id="PRU01355"/>
    </source>
</evidence>
<evidence type="ECO:0000256" key="9">
    <source>
        <dbReference type="ARBA" id="ARBA00023049"/>
    </source>
</evidence>
<dbReference type="Proteomes" id="UP001165740">
    <property type="component" value="Chromosome 15"/>
</dbReference>
<feature type="binding site" evidence="21">
    <location>
        <position position="968"/>
    </location>
    <ligand>
        <name>Zn(2+)</name>
        <dbReference type="ChEBI" id="CHEBI:29105"/>
        <label>2</label>
        <note>catalytic</note>
    </ligand>
</feature>
<feature type="disulfide bond" evidence="19">
    <location>
        <begin position="1119"/>
        <end position="1131"/>
    </location>
</feature>
<feature type="glycosylation site" description="N-linked (GlcNAc...) asparagine" evidence="15">
    <location>
        <position position="653"/>
    </location>
</feature>
<feature type="disulfide bond" evidence="19 22">
    <location>
        <begin position="933"/>
        <end position="951"/>
    </location>
</feature>
<evidence type="ECO:0000256" key="23">
    <source>
        <dbReference type="RuleBase" id="RU361144"/>
    </source>
</evidence>
<evidence type="ECO:0000256" key="5">
    <source>
        <dbReference type="ARBA" id="ARBA00022723"/>
    </source>
</evidence>
<feature type="disulfide bond" evidence="22">
    <location>
        <begin position="340"/>
        <end position="358"/>
    </location>
</feature>
<dbReference type="PANTHER" id="PTHR10514">
    <property type="entry name" value="ANGIOTENSIN-CONVERTING ENZYME"/>
    <property type="match status" value="1"/>
</dbReference>
<dbReference type="Gene3D" id="1.10.1370.30">
    <property type="match status" value="2"/>
</dbReference>
<evidence type="ECO:0000313" key="27">
    <source>
        <dbReference type="RefSeq" id="XP_055868872.1"/>
    </source>
</evidence>
<feature type="signal peptide" evidence="24">
    <location>
        <begin position="1"/>
        <end position="29"/>
    </location>
</feature>
<feature type="binding site" evidence="21">
    <location>
        <position position="992"/>
    </location>
    <ligand>
        <name>Zn(2+)</name>
        <dbReference type="ChEBI" id="CHEBI:29105"/>
        <label>2</label>
        <note>catalytic</note>
    </ligand>
</feature>
<keyword evidence="3 23" id="KW-0121">Carboxypeptidase</keyword>
<name>A0A9W2Z1Q2_BIOGL</name>
<dbReference type="InterPro" id="IPR001548">
    <property type="entry name" value="Peptidase_M2"/>
</dbReference>
<evidence type="ECO:0000256" key="3">
    <source>
        <dbReference type="ARBA" id="ARBA00022645"/>
    </source>
</evidence>
<evidence type="ECO:0000313" key="28">
    <source>
        <dbReference type="RefSeq" id="XP_055868873.1"/>
    </source>
</evidence>
<comment type="similarity">
    <text evidence="2 22 23">Belongs to the peptidase M2 family.</text>
</comment>
<reference evidence="26 27" key="1">
    <citation type="submission" date="2025-04" db="UniProtKB">
        <authorList>
            <consortium name="RefSeq"/>
        </authorList>
    </citation>
    <scope>IDENTIFICATION</scope>
</reference>
<keyword evidence="6 24" id="KW-0732">Signal</keyword>
<dbReference type="GO" id="GO:0046872">
    <property type="term" value="F:metal ion binding"/>
    <property type="evidence" value="ECO:0007669"/>
    <property type="project" value="UniProtKB-KW"/>
</dbReference>
<feature type="binding site" evidence="18">
    <location>
        <position position="968"/>
    </location>
    <ligand>
        <name>Zn(2+)</name>
        <dbReference type="ChEBI" id="CHEBI:29105"/>
        <label>1</label>
        <note>catalytic</note>
    </ligand>
</feature>
<evidence type="ECO:0000313" key="26">
    <source>
        <dbReference type="RefSeq" id="XP_055868871.1"/>
    </source>
</evidence>
<feature type="disulfide bond" evidence="22">
    <location>
        <begin position="1529"/>
        <end position="1547"/>
    </location>
</feature>
<evidence type="ECO:0000256" key="10">
    <source>
        <dbReference type="ARBA" id="ARBA00023157"/>
    </source>
</evidence>
<dbReference type="FunFam" id="1.10.1370.30:FF:000004">
    <property type="entry name" value="Angiotensin-converting enzyme"/>
    <property type="match status" value="2"/>
</dbReference>
<dbReference type="GO" id="GO:0008241">
    <property type="term" value="F:peptidyl-dipeptidase activity"/>
    <property type="evidence" value="ECO:0007669"/>
    <property type="project" value="UniProtKB-EC"/>
</dbReference>
<dbReference type="GO" id="GO:0005886">
    <property type="term" value="C:plasma membrane"/>
    <property type="evidence" value="ECO:0007669"/>
    <property type="project" value="TreeGrafter"/>
</dbReference>
<keyword evidence="25" id="KW-1185">Reference proteome</keyword>
<accession>A0A9W2Z1Q2</accession>
<dbReference type="RefSeq" id="XP_055868873.1">
    <property type="nucleotide sequence ID" value="XM_056012898.1"/>
</dbReference>
<dbReference type="CDD" id="cd06461">
    <property type="entry name" value="M2_ACE"/>
    <property type="match status" value="3"/>
</dbReference>
<evidence type="ECO:0000256" key="8">
    <source>
        <dbReference type="ARBA" id="ARBA00022833"/>
    </source>
</evidence>
<comment type="catalytic activity">
    <reaction evidence="12">
        <text>Release of a C-terminal dipeptide, oligopeptide-|-Xaa-Yaa, when Xaa is not Pro, and Yaa is neither Asp nor Glu. Thus, conversion of angiotensin I to angiotensin II, with increase in vasoconstrictor activity, but no action on angiotensin II.</text>
        <dbReference type="EC" id="3.4.15.1"/>
    </reaction>
</comment>
<feature type="binding site" evidence="17">
    <location>
        <position position="1103"/>
    </location>
    <ligand>
        <name>chloride</name>
        <dbReference type="ChEBI" id="CHEBI:17996"/>
        <label>1</label>
    </ligand>
</feature>
<feature type="active site" description="Proton acceptor 2" evidence="16">
    <location>
        <position position="1561"/>
    </location>
</feature>